<proteinExistence type="predicted"/>
<dbReference type="SUPFAM" id="SSF50475">
    <property type="entry name" value="FMN-binding split barrel"/>
    <property type="match status" value="1"/>
</dbReference>
<evidence type="ECO:0000313" key="2">
    <source>
        <dbReference type="Proteomes" id="UP000199167"/>
    </source>
</evidence>
<dbReference type="Gene3D" id="2.30.110.10">
    <property type="entry name" value="Electron Transport, Fmn-binding Protein, Chain A"/>
    <property type="match status" value="1"/>
</dbReference>
<accession>A0A1I0QSX9</accession>
<dbReference type="STRING" id="364200.SAMN04488515_2156"/>
<name>A0A1I0QSX9_9RHOB</name>
<dbReference type="PANTHER" id="PTHR13343:SF17">
    <property type="entry name" value="CELLULAR REPRESSOR OF E1A-STIMULATED GENES, ISOFORM A"/>
    <property type="match status" value="1"/>
</dbReference>
<dbReference type="GO" id="GO:0005737">
    <property type="term" value="C:cytoplasm"/>
    <property type="evidence" value="ECO:0007669"/>
    <property type="project" value="UniProtKB-ARBA"/>
</dbReference>
<dbReference type="PANTHER" id="PTHR13343">
    <property type="entry name" value="CREG1 PROTEIN"/>
    <property type="match status" value="1"/>
</dbReference>
<sequence>MTKRDPINPTDDDARTLAQALLAQARYGALAVIHPKLKTPYVARIATVADGADPLVLISTLSLHTKALQADPACSLLIGEPGPKGDPLTHPRMTLLCKAEQADKAALKDRWLTAIPKAKLYYDFADFLMFRLEPRVIHLNGGFGKAYTLTPDDLVKKIE</sequence>
<organism evidence="1 2">
    <name type="scientific">Cognatiyoonia koreensis</name>
    <dbReference type="NCBI Taxonomy" id="364200"/>
    <lineage>
        <taxon>Bacteria</taxon>
        <taxon>Pseudomonadati</taxon>
        <taxon>Pseudomonadota</taxon>
        <taxon>Alphaproteobacteria</taxon>
        <taxon>Rhodobacterales</taxon>
        <taxon>Paracoccaceae</taxon>
        <taxon>Cognatiyoonia</taxon>
    </lineage>
</organism>
<reference evidence="1 2" key="1">
    <citation type="submission" date="2016-10" db="EMBL/GenBank/DDBJ databases">
        <authorList>
            <person name="de Groot N.N."/>
        </authorList>
    </citation>
    <scope>NUCLEOTIDE SEQUENCE [LARGE SCALE GENOMIC DNA]</scope>
    <source>
        <strain evidence="1 2">DSM 17925</strain>
    </source>
</reference>
<dbReference type="RefSeq" id="WP_242650526.1">
    <property type="nucleotide sequence ID" value="NZ_FOIZ01000001.1"/>
</dbReference>
<gene>
    <name evidence="1" type="ORF">SAMN04488515_2156</name>
</gene>
<dbReference type="Proteomes" id="UP000199167">
    <property type="component" value="Unassembled WGS sequence"/>
</dbReference>
<protein>
    <submittedName>
        <fullName evidence="1">Uncharacterized protein</fullName>
    </submittedName>
</protein>
<dbReference type="InterPro" id="IPR012349">
    <property type="entry name" value="Split_barrel_FMN-bd"/>
</dbReference>
<evidence type="ECO:0000313" key="1">
    <source>
        <dbReference type="EMBL" id="SEW30443.1"/>
    </source>
</evidence>
<dbReference type="EMBL" id="FOIZ01000001">
    <property type="protein sequence ID" value="SEW30443.1"/>
    <property type="molecule type" value="Genomic_DNA"/>
</dbReference>
<dbReference type="AlphaFoldDB" id="A0A1I0QSX9"/>
<keyword evidence="2" id="KW-1185">Reference proteome</keyword>